<dbReference type="GO" id="GO:1990834">
    <property type="term" value="P:response to odorant"/>
    <property type="evidence" value="ECO:0007669"/>
    <property type="project" value="TreeGrafter"/>
</dbReference>
<dbReference type="InterPro" id="IPR010558">
    <property type="entry name" value="Ly-6-related"/>
</dbReference>
<evidence type="ECO:0000256" key="1">
    <source>
        <dbReference type="SAM" id="Phobius"/>
    </source>
</evidence>
<keyword evidence="1" id="KW-0812">Transmembrane</keyword>
<reference evidence="3" key="1">
    <citation type="submission" date="2017-02" db="UniProtKB">
        <authorList>
            <consortium name="WormBaseParasite"/>
        </authorList>
    </citation>
    <scope>IDENTIFICATION</scope>
</reference>
<keyword evidence="2" id="KW-1185">Reference proteome</keyword>
<dbReference type="AlphaFoldDB" id="A0A0N5ASE3"/>
<dbReference type="Pfam" id="PF06579">
    <property type="entry name" value="Ly-6_related"/>
    <property type="match status" value="1"/>
</dbReference>
<feature type="transmembrane region" description="Helical" evidence="1">
    <location>
        <begin position="112"/>
        <end position="131"/>
    </location>
</feature>
<feature type="transmembrane region" description="Helical" evidence="1">
    <location>
        <begin position="7"/>
        <end position="28"/>
    </location>
</feature>
<dbReference type="PANTHER" id="PTHR34722:SF4">
    <property type="entry name" value="HOMOLOG OF ODR-2 (TWO)-RELATED"/>
    <property type="match status" value="1"/>
</dbReference>
<keyword evidence="1" id="KW-1133">Transmembrane helix</keyword>
<evidence type="ECO:0000313" key="2">
    <source>
        <dbReference type="Proteomes" id="UP000046393"/>
    </source>
</evidence>
<keyword evidence="1" id="KW-0472">Membrane</keyword>
<dbReference type="PANTHER" id="PTHR34722">
    <property type="entry name" value="HOMOLOG OF ODR-2 (TWO)-RELATED"/>
    <property type="match status" value="1"/>
</dbReference>
<accession>A0A0N5ASE3</accession>
<sequence>MKVCVIVNIYNFVVIILVFLLFYAYFYYCYHIGYNVIRGCASSVFRHGRVPLGQTEQYKVDASCNDVKAYKLLPLHLARFASNRTVKLCWCVGRLCNDYPSTPRSSVRSLHSFYSVNLCYILVILLLLCIIS</sequence>
<dbReference type="GO" id="GO:0030424">
    <property type="term" value="C:axon"/>
    <property type="evidence" value="ECO:0007669"/>
    <property type="project" value="TreeGrafter"/>
</dbReference>
<dbReference type="GO" id="GO:0042048">
    <property type="term" value="P:olfactory behavior"/>
    <property type="evidence" value="ECO:0007669"/>
    <property type="project" value="TreeGrafter"/>
</dbReference>
<protein>
    <submittedName>
        <fullName evidence="3">Activin_recp domain-containing protein</fullName>
    </submittedName>
</protein>
<dbReference type="Proteomes" id="UP000046393">
    <property type="component" value="Unplaced"/>
</dbReference>
<organism evidence="2 3">
    <name type="scientific">Syphacia muris</name>
    <dbReference type="NCBI Taxonomy" id="451379"/>
    <lineage>
        <taxon>Eukaryota</taxon>
        <taxon>Metazoa</taxon>
        <taxon>Ecdysozoa</taxon>
        <taxon>Nematoda</taxon>
        <taxon>Chromadorea</taxon>
        <taxon>Rhabditida</taxon>
        <taxon>Spirurina</taxon>
        <taxon>Oxyuridomorpha</taxon>
        <taxon>Oxyuroidea</taxon>
        <taxon>Oxyuridae</taxon>
        <taxon>Syphacia</taxon>
    </lineage>
</organism>
<proteinExistence type="predicted"/>
<name>A0A0N5ASE3_9BILA</name>
<dbReference type="STRING" id="451379.A0A0N5ASE3"/>
<dbReference type="GO" id="GO:0043025">
    <property type="term" value="C:neuronal cell body"/>
    <property type="evidence" value="ECO:0007669"/>
    <property type="project" value="TreeGrafter"/>
</dbReference>
<evidence type="ECO:0000313" key="3">
    <source>
        <dbReference type="WBParaSite" id="SMUV_0000770301-mRNA-1"/>
    </source>
</evidence>
<dbReference type="WBParaSite" id="SMUV_0000770301-mRNA-1">
    <property type="protein sequence ID" value="SMUV_0000770301-mRNA-1"/>
    <property type="gene ID" value="SMUV_0000770301"/>
</dbReference>